<evidence type="ECO:0000313" key="3">
    <source>
        <dbReference type="Proteomes" id="UP000253032"/>
    </source>
</evidence>
<dbReference type="Pfam" id="PF04400">
    <property type="entry name" value="NqrM"/>
    <property type="match status" value="1"/>
</dbReference>
<gene>
    <name evidence="2" type="ORF">DBW98_04440</name>
</gene>
<accession>A0A368BJ68</accession>
<name>A0A368BJ68_9GAMM</name>
<proteinExistence type="predicted"/>
<keyword evidence="1" id="KW-1133">Transmembrane helix</keyword>
<evidence type="ECO:0000256" key="1">
    <source>
        <dbReference type="SAM" id="Phobius"/>
    </source>
</evidence>
<dbReference type="AlphaFoldDB" id="A0A368BJ68"/>
<reference evidence="2 3" key="1">
    <citation type="journal article" date="2018" name="Microbiome">
        <title>Fine metagenomic profile of the Mediterranean stratified and mixed water columns revealed by assembly and recruitment.</title>
        <authorList>
            <person name="Haro-Moreno J.M."/>
            <person name="Lopez-Perez M."/>
            <person name="De La Torre J.R."/>
            <person name="Picazo A."/>
            <person name="Camacho A."/>
            <person name="Rodriguez-Valera F."/>
        </authorList>
    </citation>
    <scope>NUCLEOTIDE SEQUENCE [LARGE SCALE GENOMIC DNA]</scope>
    <source>
        <strain evidence="2">MED-G84</strain>
    </source>
</reference>
<dbReference type="InterPro" id="IPR007495">
    <property type="entry name" value="NqrM"/>
</dbReference>
<organism evidence="2 3">
    <name type="scientific">SAR86 cluster bacterium</name>
    <dbReference type="NCBI Taxonomy" id="2030880"/>
    <lineage>
        <taxon>Bacteria</taxon>
        <taxon>Pseudomonadati</taxon>
        <taxon>Pseudomonadota</taxon>
        <taxon>Gammaproteobacteria</taxon>
        <taxon>SAR86 cluster</taxon>
    </lineage>
</organism>
<keyword evidence="1" id="KW-0472">Membrane</keyword>
<sequence length="58" mass="5917">MIEFITIFIVIAISFAAIAIGVIVKNKPIAGSCGGMANLEDGAPCQICGRTTTGGCEE</sequence>
<keyword evidence="1" id="KW-0812">Transmembrane</keyword>
<dbReference type="EMBL" id="QOPC01000031">
    <property type="protein sequence ID" value="RCL37125.1"/>
    <property type="molecule type" value="Genomic_DNA"/>
</dbReference>
<protein>
    <submittedName>
        <fullName evidence="2">(Na+)-NQR maturation NqrM</fullName>
    </submittedName>
</protein>
<dbReference type="Proteomes" id="UP000253032">
    <property type="component" value="Unassembled WGS sequence"/>
</dbReference>
<comment type="caution">
    <text evidence="2">The sequence shown here is derived from an EMBL/GenBank/DDBJ whole genome shotgun (WGS) entry which is preliminary data.</text>
</comment>
<feature type="transmembrane region" description="Helical" evidence="1">
    <location>
        <begin position="6"/>
        <end position="24"/>
    </location>
</feature>
<evidence type="ECO:0000313" key="2">
    <source>
        <dbReference type="EMBL" id="RCL37125.1"/>
    </source>
</evidence>